<dbReference type="EMBL" id="JAPCXC010000017">
    <property type="protein sequence ID" value="KAJ1611203.1"/>
    <property type="molecule type" value="Genomic_DNA"/>
</dbReference>
<dbReference type="OrthoDB" id="74807at2759"/>
<feature type="region of interest" description="Disordered" evidence="1">
    <location>
        <begin position="1"/>
        <end position="56"/>
    </location>
</feature>
<feature type="compositionally biased region" description="Basic residues" evidence="1">
    <location>
        <begin position="1"/>
        <end position="10"/>
    </location>
</feature>
<sequence length="56" mass="6596">MAKHKKKRKNRSDDDDSEDFIDDSYRSSSHISVSNNIKERKEVSLILAEDDQDNER</sequence>
<proteinExistence type="predicted"/>
<dbReference type="Proteomes" id="UP001067231">
    <property type="component" value="Unassembled WGS sequence"/>
</dbReference>
<evidence type="ECO:0000256" key="1">
    <source>
        <dbReference type="SAM" id="MobiDB-lite"/>
    </source>
</evidence>
<feature type="compositionally biased region" description="Acidic residues" evidence="1">
    <location>
        <begin position="13"/>
        <end position="22"/>
    </location>
</feature>
<organism evidence="2">
    <name type="scientific">Cryptosporidium canis</name>
    <dbReference type="NCBI Taxonomy" id="195482"/>
    <lineage>
        <taxon>Eukaryota</taxon>
        <taxon>Sar</taxon>
        <taxon>Alveolata</taxon>
        <taxon>Apicomplexa</taxon>
        <taxon>Conoidasida</taxon>
        <taxon>Coccidia</taxon>
        <taxon>Eucoccidiorida</taxon>
        <taxon>Eimeriorina</taxon>
        <taxon>Cryptosporidiidae</taxon>
        <taxon>Cryptosporidium</taxon>
    </lineage>
</organism>
<feature type="compositionally biased region" description="Polar residues" evidence="1">
    <location>
        <begin position="26"/>
        <end position="36"/>
    </location>
</feature>
<dbReference type="AlphaFoldDB" id="A0A9D5DND8"/>
<gene>
    <name evidence="2" type="ORF">OJ253_918</name>
</gene>
<protein>
    <submittedName>
        <fullName evidence="2">Uncharacterized protein</fullName>
    </submittedName>
</protein>
<comment type="caution">
    <text evidence="2">The sequence shown here is derived from an EMBL/GenBank/DDBJ whole genome shotgun (WGS) entry which is preliminary data.</text>
</comment>
<evidence type="ECO:0000313" key="2">
    <source>
        <dbReference type="EMBL" id="KAJ1611203.1"/>
    </source>
</evidence>
<reference evidence="2" key="1">
    <citation type="submission" date="2022-10" db="EMBL/GenBank/DDBJ databases">
        <title>Adaptive evolution leads to modifications in subtelomeric GC content in a zoonotic Cryptosporidium species.</title>
        <authorList>
            <person name="Li J."/>
            <person name="Feng Y."/>
            <person name="Xiao L."/>
        </authorList>
    </citation>
    <scope>NUCLEOTIDE SEQUENCE</scope>
    <source>
        <strain evidence="2">33844</strain>
    </source>
</reference>
<name>A0A9D5DND8_9CRYT</name>
<accession>A0A9D5DND8</accession>